<name>A0A917LZD2_9BACI</name>
<dbReference type="InterPro" id="IPR016039">
    <property type="entry name" value="Thiolase-like"/>
</dbReference>
<proteinExistence type="inferred from homology"/>
<feature type="domain" description="Chalcone/stilbene synthase N-terminal" evidence="5">
    <location>
        <begin position="26"/>
        <end position="204"/>
    </location>
</feature>
<feature type="domain" description="Chalcone/stilbene synthase C-terminal" evidence="6">
    <location>
        <begin position="238"/>
        <end position="359"/>
    </location>
</feature>
<keyword evidence="8" id="KW-1185">Reference proteome</keyword>
<evidence type="ECO:0000313" key="7">
    <source>
        <dbReference type="EMBL" id="GGG65617.1"/>
    </source>
</evidence>
<evidence type="ECO:0000256" key="2">
    <source>
        <dbReference type="ARBA" id="ARBA00022679"/>
    </source>
</evidence>
<dbReference type="PANTHER" id="PTHR11877">
    <property type="entry name" value="HYDROXYMETHYLGLUTARYL-COA SYNTHASE"/>
    <property type="match status" value="1"/>
</dbReference>
<dbReference type="AlphaFoldDB" id="A0A917LZD2"/>
<dbReference type="CDD" id="cd00831">
    <property type="entry name" value="CHS_like"/>
    <property type="match status" value="1"/>
</dbReference>
<dbReference type="Pfam" id="PF02797">
    <property type="entry name" value="Chal_sti_synt_C"/>
    <property type="match status" value="1"/>
</dbReference>
<dbReference type="EMBL" id="BMFR01000001">
    <property type="protein sequence ID" value="GGG65617.1"/>
    <property type="molecule type" value="Genomic_DNA"/>
</dbReference>
<dbReference type="GO" id="GO:0030639">
    <property type="term" value="P:polyketide biosynthetic process"/>
    <property type="evidence" value="ECO:0007669"/>
    <property type="project" value="TreeGrafter"/>
</dbReference>
<accession>A0A917LZD2</accession>
<keyword evidence="2" id="KW-0808">Transferase</keyword>
<evidence type="ECO:0000259" key="6">
    <source>
        <dbReference type="Pfam" id="PF02797"/>
    </source>
</evidence>
<dbReference type="RefSeq" id="WP_188453902.1">
    <property type="nucleotide sequence ID" value="NZ_BMFR01000001.1"/>
</dbReference>
<feature type="active site" description="Acyl-thioester intermediate" evidence="4">
    <location>
        <position position="144"/>
    </location>
</feature>
<dbReference type="Gene3D" id="3.40.47.10">
    <property type="match status" value="2"/>
</dbReference>
<dbReference type="Pfam" id="PF00195">
    <property type="entry name" value="Chal_sti_synt_N"/>
    <property type="match status" value="1"/>
</dbReference>
<dbReference type="SUPFAM" id="SSF53901">
    <property type="entry name" value="Thiolase-like"/>
    <property type="match status" value="2"/>
</dbReference>
<evidence type="ECO:0000313" key="8">
    <source>
        <dbReference type="Proteomes" id="UP000622860"/>
    </source>
</evidence>
<comment type="similarity">
    <text evidence="1">Belongs to the thiolase-like superfamily. Chalcone/stilbene synthases family.</text>
</comment>
<dbReference type="GO" id="GO:0016747">
    <property type="term" value="F:acyltransferase activity, transferring groups other than amino-acyl groups"/>
    <property type="evidence" value="ECO:0007669"/>
    <property type="project" value="InterPro"/>
</dbReference>
<comment type="caution">
    <text evidence="7">The sequence shown here is derived from an EMBL/GenBank/DDBJ whole genome shotgun (WGS) entry which is preliminary data.</text>
</comment>
<dbReference type="Proteomes" id="UP000622860">
    <property type="component" value="Unassembled WGS sequence"/>
</dbReference>
<evidence type="ECO:0000256" key="1">
    <source>
        <dbReference type="ARBA" id="ARBA00005531"/>
    </source>
</evidence>
<dbReference type="InterPro" id="IPR001099">
    <property type="entry name" value="Chalcone/stilbene_synt_N"/>
</dbReference>
<dbReference type="InterPro" id="IPR011141">
    <property type="entry name" value="Polyketide_synthase_type-III"/>
</dbReference>
<reference evidence="7" key="1">
    <citation type="journal article" date="2014" name="Int. J. Syst. Evol. Microbiol.">
        <title>Complete genome sequence of Corynebacterium casei LMG S-19264T (=DSM 44701T), isolated from a smear-ripened cheese.</title>
        <authorList>
            <consortium name="US DOE Joint Genome Institute (JGI-PGF)"/>
            <person name="Walter F."/>
            <person name="Albersmeier A."/>
            <person name="Kalinowski J."/>
            <person name="Ruckert C."/>
        </authorList>
    </citation>
    <scope>NUCLEOTIDE SEQUENCE</scope>
    <source>
        <strain evidence="7">CGMCC 1.12754</strain>
    </source>
</reference>
<protein>
    <submittedName>
        <fullName evidence="7">Chalcone synthase</fullName>
    </submittedName>
</protein>
<organism evidence="7 8">
    <name type="scientific">Virgibacillus oceani</name>
    <dbReference type="NCBI Taxonomy" id="1479511"/>
    <lineage>
        <taxon>Bacteria</taxon>
        <taxon>Bacillati</taxon>
        <taxon>Bacillota</taxon>
        <taxon>Bacilli</taxon>
        <taxon>Bacillales</taxon>
        <taxon>Bacillaceae</taxon>
        <taxon>Virgibacillus</taxon>
    </lineage>
</organism>
<evidence type="ECO:0000256" key="4">
    <source>
        <dbReference type="PIRSR" id="PIRSR000451-1"/>
    </source>
</evidence>
<gene>
    <name evidence="7" type="primary">bcsA</name>
    <name evidence="7" type="ORF">GCM10011398_06590</name>
</gene>
<dbReference type="InterPro" id="IPR012328">
    <property type="entry name" value="Chalcone/stilbene_synt_C"/>
</dbReference>
<reference evidence="7" key="2">
    <citation type="submission" date="2020-09" db="EMBL/GenBank/DDBJ databases">
        <authorList>
            <person name="Sun Q."/>
            <person name="Zhou Y."/>
        </authorList>
    </citation>
    <scope>NUCLEOTIDE SEQUENCE</scope>
    <source>
        <strain evidence="7">CGMCC 1.12754</strain>
    </source>
</reference>
<evidence type="ECO:0000256" key="3">
    <source>
        <dbReference type="ARBA" id="ARBA00023315"/>
    </source>
</evidence>
<sequence length="363" mass="40854">MTYICSAGAGIPPYEITQQEIKLLVSDIFTYTKKELTRLMPVFDHAKVNKRQFVVDKQWFKESHTFEEKNNLYQKYACEYSLKAIDECLTNGEFLKEDIPYEAVDMIIYISSTGIATPSIDAYILNERSFRENVSRMPLWGLGCAGGAIGLSRAFDWISSNPDKTALVVCCELCGLTFQKSDNKKSNVVGTALFGDGVAAVLICGQDSPYCTYRKKVLPKIMKTSSFTKKDSLSIMGWDVTNNGLEVIFSKSIPALVHTLWRDHIQSFFHEIYVNEVGIHSFIAHPGGQKVLEAMKDVLQLSSQKKLAKSYEVLENHGNMSSATVIYVLKEWMKETVEEKELSIVSALGPGFSSELLLLEWNR</sequence>
<dbReference type="PANTHER" id="PTHR11877:SF99">
    <property type="entry name" value="1,3,6,8-TETRAHYDROXYNAPHTHALENE SYNTHASE"/>
    <property type="match status" value="1"/>
</dbReference>
<evidence type="ECO:0000259" key="5">
    <source>
        <dbReference type="Pfam" id="PF00195"/>
    </source>
</evidence>
<keyword evidence="3" id="KW-0012">Acyltransferase</keyword>
<dbReference type="PIRSF" id="PIRSF000451">
    <property type="entry name" value="PKS_III"/>
    <property type="match status" value="1"/>
</dbReference>